<sequence>MRFIHARMPRYILLILCILAVLCTVLSPIGSNEMTILQPDEAAYTYPDHVSSVVGIHQHQIGKHFSMPLWFILFLLYIAIAILRNQLPRYRFDTPYMILLRNQTLRPLKFTSRFVARLLACPVN</sequence>
<proteinExistence type="predicted"/>
<keyword evidence="1" id="KW-0812">Transmembrane</keyword>
<dbReference type="GeneID" id="94489521"/>
<comment type="caution">
    <text evidence="2">The sequence shown here is derived from an EMBL/GenBank/DDBJ whole genome shotgun (WGS) entry which is preliminary data.</text>
</comment>
<reference evidence="2 3" key="1">
    <citation type="submission" date="2022-05" db="EMBL/GenBank/DDBJ databases">
        <title>Genome Sequencing of Bee-Associated Microbes.</title>
        <authorList>
            <person name="Dunlap C."/>
        </authorList>
    </citation>
    <scope>NUCLEOTIDE SEQUENCE [LARGE SCALE GENOMIC DNA]</scope>
    <source>
        <strain evidence="2 3">NRRL B-04010</strain>
    </source>
</reference>
<evidence type="ECO:0000313" key="2">
    <source>
        <dbReference type="EMBL" id="MCY9759905.1"/>
    </source>
</evidence>
<name>A0ABT4GT88_PAEAL</name>
<feature type="transmembrane region" description="Helical" evidence="1">
    <location>
        <begin position="65"/>
        <end position="83"/>
    </location>
</feature>
<protein>
    <submittedName>
        <fullName evidence="2">Uncharacterized protein</fullName>
    </submittedName>
</protein>
<keyword evidence="3" id="KW-1185">Reference proteome</keyword>
<dbReference type="EMBL" id="JAMDNP010000006">
    <property type="protein sequence ID" value="MCY9759905.1"/>
    <property type="molecule type" value="Genomic_DNA"/>
</dbReference>
<accession>A0ABT4GT88</accession>
<keyword evidence="1" id="KW-1133">Transmembrane helix</keyword>
<keyword evidence="1" id="KW-0472">Membrane</keyword>
<gene>
    <name evidence="2" type="ORF">M5X12_04855</name>
</gene>
<evidence type="ECO:0000256" key="1">
    <source>
        <dbReference type="SAM" id="Phobius"/>
    </source>
</evidence>
<evidence type="ECO:0000313" key="3">
    <source>
        <dbReference type="Proteomes" id="UP001527181"/>
    </source>
</evidence>
<dbReference type="RefSeq" id="WP_005546597.1">
    <property type="nucleotide sequence ID" value="NZ_JAKOBS010000003.1"/>
</dbReference>
<dbReference type="Proteomes" id="UP001527181">
    <property type="component" value="Unassembled WGS sequence"/>
</dbReference>
<organism evidence="2 3">
    <name type="scientific">Paenibacillus alvei</name>
    <name type="common">Bacillus alvei</name>
    <dbReference type="NCBI Taxonomy" id="44250"/>
    <lineage>
        <taxon>Bacteria</taxon>
        <taxon>Bacillati</taxon>
        <taxon>Bacillota</taxon>
        <taxon>Bacilli</taxon>
        <taxon>Bacillales</taxon>
        <taxon>Paenibacillaceae</taxon>
        <taxon>Paenibacillus</taxon>
    </lineage>
</organism>